<sequence length="141" mass="15294">MTKKLFTTSVTVNGGREGTAVSEDGKFNVVIAMPGTQRAKEIPEASNPEQLFAAGYAACFDSALQSVSRIEKTPIESQVTGHVSLLMGENHDYSLQVKLEVKASGTDKDKLENLVHKAHEMCPYSKAVRGNIEVELEVIAE</sequence>
<dbReference type="NCBIfam" id="TIGR03561">
    <property type="entry name" value="organ_hyd_perox"/>
    <property type="match status" value="1"/>
</dbReference>
<gene>
    <name evidence="2" type="ORF">J2S17_005341</name>
</gene>
<dbReference type="InterPro" id="IPR015946">
    <property type="entry name" value="KH_dom-like_a/b"/>
</dbReference>
<comment type="caution">
    <text evidence="2">The sequence shown here is derived from an EMBL/GenBank/DDBJ whole genome shotgun (WGS) entry which is preliminary data.</text>
</comment>
<name>A0ABU0ARB3_9BACI</name>
<dbReference type="PANTHER" id="PTHR33797">
    <property type="entry name" value="ORGANIC HYDROPEROXIDE RESISTANCE PROTEIN-LIKE"/>
    <property type="match status" value="1"/>
</dbReference>
<evidence type="ECO:0000313" key="2">
    <source>
        <dbReference type="EMBL" id="MDQ0273409.1"/>
    </source>
</evidence>
<dbReference type="InterPro" id="IPR019953">
    <property type="entry name" value="OHR"/>
</dbReference>
<dbReference type="SUPFAM" id="SSF82784">
    <property type="entry name" value="OsmC-like"/>
    <property type="match status" value="1"/>
</dbReference>
<accession>A0ABU0ARB3</accession>
<dbReference type="Gene3D" id="2.20.25.10">
    <property type="match status" value="1"/>
</dbReference>
<dbReference type="RefSeq" id="WP_307479478.1">
    <property type="nucleotide sequence ID" value="NZ_JAUSUB010000039.1"/>
</dbReference>
<dbReference type="Gene3D" id="3.30.300.20">
    <property type="match status" value="1"/>
</dbReference>
<evidence type="ECO:0000313" key="3">
    <source>
        <dbReference type="Proteomes" id="UP001238088"/>
    </source>
</evidence>
<dbReference type="InterPro" id="IPR036102">
    <property type="entry name" value="OsmC/Ohrsf"/>
</dbReference>
<proteinExistence type="inferred from homology"/>
<keyword evidence="3" id="KW-1185">Reference proteome</keyword>
<protein>
    <submittedName>
        <fullName evidence="2">Ohr subfamily peroxiredoxin</fullName>
    </submittedName>
</protein>
<reference evidence="2 3" key="1">
    <citation type="submission" date="2023-07" db="EMBL/GenBank/DDBJ databases">
        <title>Genomic Encyclopedia of Type Strains, Phase IV (KMG-IV): sequencing the most valuable type-strain genomes for metagenomic binning, comparative biology and taxonomic classification.</title>
        <authorList>
            <person name="Goeker M."/>
        </authorList>
    </citation>
    <scope>NUCLEOTIDE SEQUENCE [LARGE SCALE GENOMIC DNA]</scope>
    <source>
        <strain evidence="2 3">DSM 23494</strain>
    </source>
</reference>
<dbReference type="InterPro" id="IPR003718">
    <property type="entry name" value="OsmC/Ohr_fam"/>
</dbReference>
<comment type="similarity">
    <text evidence="1">Belongs to the OsmC/Ohr family.</text>
</comment>
<evidence type="ECO:0000256" key="1">
    <source>
        <dbReference type="ARBA" id="ARBA00007378"/>
    </source>
</evidence>
<dbReference type="EMBL" id="JAUSUB010000039">
    <property type="protein sequence ID" value="MDQ0273409.1"/>
    <property type="molecule type" value="Genomic_DNA"/>
</dbReference>
<dbReference type="Pfam" id="PF02566">
    <property type="entry name" value="OsmC"/>
    <property type="match status" value="1"/>
</dbReference>
<organism evidence="2 3">
    <name type="scientific">Cytobacillus purgationiresistens</name>
    <dbReference type="NCBI Taxonomy" id="863449"/>
    <lineage>
        <taxon>Bacteria</taxon>
        <taxon>Bacillati</taxon>
        <taxon>Bacillota</taxon>
        <taxon>Bacilli</taxon>
        <taxon>Bacillales</taxon>
        <taxon>Bacillaceae</taxon>
        <taxon>Cytobacillus</taxon>
    </lineage>
</organism>
<dbReference type="Proteomes" id="UP001238088">
    <property type="component" value="Unassembled WGS sequence"/>
</dbReference>
<dbReference type="PANTHER" id="PTHR33797:SF2">
    <property type="entry name" value="ORGANIC HYDROPEROXIDE RESISTANCE PROTEIN-LIKE"/>
    <property type="match status" value="1"/>
</dbReference>